<evidence type="ECO:0000313" key="15">
    <source>
        <dbReference type="Proteomes" id="UP000006620"/>
    </source>
</evidence>
<dbReference type="Pfam" id="PF03717">
    <property type="entry name" value="PBP_dimer"/>
    <property type="match status" value="1"/>
</dbReference>
<comment type="similarity">
    <text evidence="3">Belongs to the transpeptidase family.</text>
</comment>
<dbReference type="Proteomes" id="UP000006620">
    <property type="component" value="Chromosome"/>
</dbReference>
<evidence type="ECO:0000259" key="12">
    <source>
        <dbReference type="Pfam" id="PF00905"/>
    </source>
</evidence>
<keyword evidence="8 11" id="KW-1133">Transmembrane helix</keyword>
<keyword evidence="7" id="KW-0573">Peptidoglycan synthesis</keyword>
<dbReference type="InterPro" id="IPR036138">
    <property type="entry name" value="PBP_dimer_sf"/>
</dbReference>
<dbReference type="SUPFAM" id="SSF56519">
    <property type="entry name" value="Penicillin binding protein dimerisation domain"/>
    <property type="match status" value="1"/>
</dbReference>
<dbReference type="AlphaFoldDB" id="F8FFM1"/>
<accession>F8FFM1</accession>
<dbReference type="PANTHER" id="PTHR30627:SF2">
    <property type="entry name" value="PEPTIDOGLYCAN D,D-TRANSPEPTIDASE MRDA"/>
    <property type="match status" value="1"/>
</dbReference>
<dbReference type="GO" id="GO:0008658">
    <property type="term" value="F:penicillin binding"/>
    <property type="evidence" value="ECO:0007669"/>
    <property type="project" value="InterPro"/>
</dbReference>
<reference evidence="14 15" key="2">
    <citation type="journal article" date="2013" name="Genome Announc.">
        <title>Genome Sequence of Growth-Improving Paenibacillus mucilaginosus Strain KNP414.</title>
        <authorList>
            <person name="Lu J.J."/>
            <person name="Wang J.F."/>
            <person name="Hu X.F."/>
        </authorList>
    </citation>
    <scope>NUCLEOTIDE SEQUENCE [LARGE SCALE GENOMIC DNA]</scope>
    <source>
        <strain evidence="14 15">KNP414</strain>
    </source>
</reference>
<evidence type="ECO:0000259" key="13">
    <source>
        <dbReference type="Pfam" id="PF03717"/>
    </source>
</evidence>
<dbReference type="Gene3D" id="3.40.710.10">
    <property type="entry name" value="DD-peptidase/beta-lactamase superfamily"/>
    <property type="match status" value="1"/>
</dbReference>
<evidence type="ECO:0000256" key="2">
    <source>
        <dbReference type="ARBA" id="ARBA00004236"/>
    </source>
</evidence>
<comment type="subcellular location">
    <subcellularLocation>
        <location evidence="2">Cell membrane</location>
    </subcellularLocation>
    <subcellularLocation>
        <location evidence="1">Membrane</location>
        <topology evidence="1">Single-pass membrane protein</topology>
    </subcellularLocation>
</comment>
<evidence type="ECO:0000256" key="10">
    <source>
        <dbReference type="ARBA" id="ARBA00023316"/>
    </source>
</evidence>
<evidence type="ECO:0000256" key="11">
    <source>
        <dbReference type="SAM" id="Phobius"/>
    </source>
</evidence>
<dbReference type="InterPro" id="IPR005311">
    <property type="entry name" value="PBP_dimer"/>
</dbReference>
<name>F8FFM1_PAEMK</name>
<organism evidence="14 15">
    <name type="scientific">Paenibacillus mucilaginosus (strain KNP414)</name>
    <dbReference type="NCBI Taxonomy" id="1036673"/>
    <lineage>
        <taxon>Bacteria</taxon>
        <taxon>Bacillati</taxon>
        <taxon>Bacillota</taxon>
        <taxon>Bacilli</taxon>
        <taxon>Bacillales</taxon>
        <taxon>Paenibacillaceae</taxon>
        <taxon>Paenibacillus</taxon>
    </lineage>
</organism>
<proteinExistence type="inferred from homology"/>
<keyword evidence="6" id="KW-0133">Cell shape</keyword>
<dbReference type="EMBL" id="CP002869">
    <property type="protein sequence ID" value="AEI42249.1"/>
    <property type="molecule type" value="Genomic_DNA"/>
</dbReference>
<evidence type="ECO:0000313" key="14">
    <source>
        <dbReference type="EMBL" id="AEI42249.1"/>
    </source>
</evidence>
<keyword evidence="9 11" id="KW-0472">Membrane</keyword>
<evidence type="ECO:0000256" key="8">
    <source>
        <dbReference type="ARBA" id="ARBA00022989"/>
    </source>
</evidence>
<evidence type="ECO:0000256" key="9">
    <source>
        <dbReference type="ARBA" id="ARBA00023136"/>
    </source>
</evidence>
<evidence type="ECO:0000256" key="4">
    <source>
        <dbReference type="ARBA" id="ARBA00022475"/>
    </source>
</evidence>
<keyword evidence="4" id="KW-1003">Cell membrane</keyword>
<dbReference type="PANTHER" id="PTHR30627">
    <property type="entry name" value="PEPTIDOGLYCAN D,D-TRANSPEPTIDASE"/>
    <property type="match status" value="1"/>
</dbReference>
<evidence type="ECO:0000256" key="6">
    <source>
        <dbReference type="ARBA" id="ARBA00022960"/>
    </source>
</evidence>
<feature type="transmembrane region" description="Helical" evidence="11">
    <location>
        <begin position="20"/>
        <end position="41"/>
    </location>
</feature>
<dbReference type="GO" id="GO:0016740">
    <property type="term" value="F:transferase activity"/>
    <property type="evidence" value="ECO:0007669"/>
    <property type="project" value="UniProtKB-KW"/>
</dbReference>
<dbReference type="GO" id="GO:0008360">
    <property type="term" value="P:regulation of cell shape"/>
    <property type="evidence" value="ECO:0007669"/>
    <property type="project" value="UniProtKB-KW"/>
</dbReference>
<dbReference type="RefSeq" id="WP_013917406.1">
    <property type="nucleotide sequence ID" value="NC_015690.1"/>
</dbReference>
<dbReference type="InterPro" id="IPR050515">
    <property type="entry name" value="Beta-lactam/transpept"/>
</dbReference>
<dbReference type="PATRIC" id="fig|1036673.3.peg.3400"/>
<sequence>MMTSFRSKEPGKRPWDSRRARVNVLFFIVFVMFSILVVRLATLQFVQGDELKQAETEFTESSTPIAPIRGNIFDRNGAPLAYTVSTQSLFFRITEGDLSERMDEIIALAGELEKIFANYGNKNLKPLTAAEIVERMDVGFDINKQETKINGYSYMPRRIKSDLTAEEIAYLLEHRDELKWLEVTEESARVYDERNLAVHLIGYLRPFSAAVNVENSYLSTYRDKKDEYLGDEYVGYDGLEFLYQEELRGENGTKSYPVNAAQKITGPYTLTPPIKGNNLILSMDREVQQVAEDAVTEHLAAMKRASGGSVLGQGREAVAGYAVAMEVDTGKVLAMASMPDYDPNIWHGGVSGGEWNEIRCRYLNGAIRERCADVPEKEISKHPPSLVPLGSTIKPLTVLLGLNEKLFAPYETYNDTGTYTYGKDKSRVNNSGFKSYGPINASKAIEVSSNTFMAAMIGERLYNRGGSPLDVWDQYMKKFGLGVRTGSDLPGESPGDIYYYDTVKQASTQAALVQASFGQQGRYTALQLAQYTAMLANKGKRLKPLFVDRIVTYDNKQVVKEIQPEVLGQETYPDTYWNVIHQGMLKVSKTGFEGSEADYTVAAKTGTSQMSVAGKSLENAVFIAYAPAEKPKLAVAVVVPEGGYGAYGAAPIARKIFDAYNERIGLYGTPKVPAGEEPQ</sequence>
<dbReference type="GO" id="GO:0009252">
    <property type="term" value="P:peptidoglycan biosynthetic process"/>
    <property type="evidence" value="ECO:0007669"/>
    <property type="project" value="UniProtKB-KW"/>
</dbReference>
<dbReference type="KEGG" id="pms:KNP414_03710"/>
<evidence type="ECO:0000256" key="7">
    <source>
        <dbReference type="ARBA" id="ARBA00022984"/>
    </source>
</evidence>
<protein>
    <submittedName>
        <fullName evidence="14">Peptidoglycan glycosyltransferase</fullName>
    </submittedName>
</protein>
<dbReference type="HOGENOM" id="CLU_009289_1_1_9"/>
<dbReference type="SUPFAM" id="SSF56601">
    <property type="entry name" value="beta-lactamase/transpeptidase-like"/>
    <property type="match status" value="1"/>
</dbReference>
<evidence type="ECO:0000256" key="5">
    <source>
        <dbReference type="ARBA" id="ARBA00022692"/>
    </source>
</evidence>
<dbReference type="GO" id="GO:0005886">
    <property type="term" value="C:plasma membrane"/>
    <property type="evidence" value="ECO:0007669"/>
    <property type="project" value="UniProtKB-SubCell"/>
</dbReference>
<dbReference type="GO" id="GO:0071972">
    <property type="term" value="F:peptidoglycan L,D-transpeptidase activity"/>
    <property type="evidence" value="ECO:0007669"/>
    <property type="project" value="TreeGrafter"/>
</dbReference>
<dbReference type="Pfam" id="PF00905">
    <property type="entry name" value="Transpeptidase"/>
    <property type="match status" value="1"/>
</dbReference>
<keyword evidence="10" id="KW-0961">Cell wall biogenesis/degradation</keyword>
<dbReference type="GO" id="GO:0071555">
    <property type="term" value="P:cell wall organization"/>
    <property type="evidence" value="ECO:0007669"/>
    <property type="project" value="UniProtKB-KW"/>
</dbReference>
<gene>
    <name evidence="14" type="ordered locus">KNP414_03710</name>
</gene>
<keyword evidence="5 11" id="KW-0812">Transmembrane</keyword>
<dbReference type="Gene3D" id="3.90.1310.10">
    <property type="entry name" value="Penicillin-binding protein 2a (Domain 2)"/>
    <property type="match status" value="1"/>
</dbReference>
<keyword evidence="14" id="KW-0808">Transferase</keyword>
<reference evidence="15" key="1">
    <citation type="submission" date="2011-06" db="EMBL/GenBank/DDBJ databases">
        <title>Complete genome sequence of Paenibacillus mucilaginosus KNP414.</title>
        <authorList>
            <person name="Wang J."/>
            <person name="Hu S."/>
            <person name="Hu X."/>
            <person name="Zhang B."/>
            <person name="Dong D."/>
            <person name="Zhang S."/>
            <person name="Zhao K."/>
            <person name="Wu D."/>
        </authorList>
    </citation>
    <scope>NUCLEOTIDE SEQUENCE [LARGE SCALE GENOMIC DNA]</scope>
    <source>
        <strain evidence="15">KNP414</strain>
    </source>
</reference>
<feature type="domain" description="Penicillin-binding protein transpeptidase" evidence="12">
    <location>
        <begin position="320"/>
        <end position="657"/>
    </location>
</feature>
<evidence type="ECO:0000256" key="3">
    <source>
        <dbReference type="ARBA" id="ARBA00007171"/>
    </source>
</evidence>
<evidence type="ECO:0000256" key="1">
    <source>
        <dbReference type="ARBA" id="ARBA00004167"/>
    </source>
</evidence>
<dbReference type="InterPro" id="IPR001460">
    <property type="entry name" value="PCN-bd_Tpept"/>
</dbReference>
<feature type="domain" description="Penicillin-binding protein dimerisation" evidence="13">
    <location>
        <begin position="65"/>
        <end position="264"/>
    </location>
</feature>
<dbReference type="InterPro" id="IPR012338">
    <property type="entry name" value="Beta-lactam/transpept-like"/>
</dbReference>